<gene>
    <name evidence="1" type="ORF">AZI85_12200</name>
</gene>
<organism evidence="1">
    <name type="scientific">Bdellovibrio bacteriovorus</name>
    <dbReference type="NCBI Taxonomy" id="959"/>
    <lineage>
        <taxon>Bacteria</taxon>
        <taxon>Pseudomonadati</taxon>
        <taxon>Bdellovibrionota</taxon>
        <taxon>Bdellovibrionia</taxon>
        <taxon>Bdellovibrionales</taxon>
        <taxon>Pseudobdellovibrionaceae</taxon>
        <taxon>Bdellovibrio</taxon>
    </lineage>
</organism>
<accession>A0A150WCF5</accession>
<comment type="caution">
    <text evidence="1">The sequence shown here is derived from an EMBL/GenBank/DDBJ whole genome shotgun (WGS) entry which is preliminary data.</text>
</comment>
<dbReference type="RefSeq" id="WP_063244999.1">
    <property type="nucleotide sequence ID" value="NZ_LUKF01000019.1"/>
</dbReference>
<reference evidence="1" key="1">
    <citation type="submission" date="2016-03" db="EMBL/GenBank/DDBJ databases">
        <authorList>
            <person name="Ploux O."/>
        </authorList>
    </citation>
    <scope>NUCLEOTIDE SEQUENCE [LARGE SCALE GENOMIC DNA]</scope>
    <source>
        <strain evidence="1">BER2</strain>
    </source>
</reference>
<sequence>MDAQIFNDWLNLMSDSKNALKHPIGTSIWLDGLEKIKNLSVETFFRPTDTLTTQECDALNFLREASRNTLIQKNFWVSGHASLMYNSPYYRAINNEASAGKTLYHFVQDDFGEFCPWNSTVTLGRKFYSSLDGQIRIPFYTFNHENTHLYFKDAYSNIQIEDREMHELIILIEWFCISMDLILAYDLIRTGMTYCFEELCRVPSKKSDANIFIKYCLSIGSINSFADKFRSVFLAEKEYAEVYDLISSDTLIKHRSFAQENVLNNSRDIPCAMSPEAARTLILKLKTASLSDLIFDFTGVVYA</sequence>
<name>A0A150WCF5_BDEBC</name>
<protein>
    <submittedName>
        <fullName evidence="1">Uncharacterized protein</fullName>
    </submittedName>
</protein>
<dbReference type="Proteomes" id="UP000075391">
    <property type="component" value="Unassembled WGS sequence"/>
</dbReference>
<evidence type="ECO:0000313" key="1">
    <source>
        <dbReference type="EMBL" id="KYG60745.1"/>
    </source>
</evidence>
<dbReference type="AlphaFoldDB" id="A0A150WCF5"/>
<proteinExistence type="predicted"/>
<dbReference type="EMBL" id="LUKF01000019">
    <property type="protein sequence ID" value="KYG60745.1"/>
    <property type="molecule type" value="Genomic_DNA"/>
</dbReference>